<protein>
    <submittedName>
        <fullName evidence="1">Uncharacterized protein</fullName>
    </submittedName>
</protein>
<gene>
    <name evidence="1" type="ORF">NPIL_273301</name>
</gene>
<comment type="caution">
    <text evidence="1">The sequence shown here is derived from an EMBL/GenBank/DDBJ whole genome shotgun (WGS) entry which is preliminary data.</text>
</comment>
<accession>A0A8X6NJ05</accession>
<keyword evidence="2" id="KW-1185">Reference proteome</keyword>
<dbReference type="AlphaFoldDB" id="A0A8X6NJ05"/>
<dbReference type="Proteomes" id="UP000887013">
    <property type="component" value="Unassembled WGS sequence"/>
</dbReference>
<evidence type="ECO:0000313" key="1">
    <source>
        <dbReference type="EMBL" id="GFT15557.1"/>
    </source>
</evidence>
<name>A0A8X6NJ05_NEPPI</name>
<sequence>MNFLTVLFGLAGWVGLAALLYTIRINLSVPRTLLKTTDVQHQAFFLLKRMVAACDVFLRPSSHCISSTAPDAGTSVHGSLYSFWHVGACAEQYKGKTAATCL</sequence>
<proteinExistence type="predicted"/>
<dbReference type="EMBL" id="BMAW01104638">
    <property type="protein sequence ID" value="GFT15557.1"/>
    <property type="molecule type" value="Genomic_DNA"/>
</dbReference>
<reference evidence="1" key="1">
    <citation type="submission" date="2020-08" db="EMBL/GenBank/DDBJ databases">
        <title>Multicomponent nature underlies the extraordinary mechanical properties of spider dragline silk.</title>
        <authorList>
            <person name="Kono N."/>
            <person name="Nakamura H."/>
            <person name="Mori M."/>
            <person name="Yoshida Y."/>
            <person name="Ohtoshi R."/>
            <person name="Malay A.D."/>
            <person name="Moran D.A.P."/>
            <person name="Tomita M."/>
            <person name="Numata K."/>
            <person name="Arakawa K."/>
        </authorList>
    </citation>
    <scope>NUCLEOTIDE SEQUENCE</scope>
</reference>
<organism evidence="1 2">
    <name type="scientific">Nephila pilipes</name>
    <name type="common">Giant wood spider</name>
    <name type="synonym">Nephila maculata</name>
    <dbReference type="NCBI Taxonomy" id="299642"/>
    <lineage>
        <taxon>Eukaryota</taxon>
        <taxon>Metazoa</taxon>
        <taxon>Ecdysozoa</taxon>
        <taxon>Arthropoda</taxon>
        <taxon>Chelicerata</taxon>
        <taxon>Arachnida</taxon>
        <taxon>Araneae</taxon>
        <taxon>Araneomorphae</taxon>
        <taxon>Entelegynae</taxon>
        <taxon>Araneoidea</taxon>
        <taxon>Nephilidae</taxon>
        <taxon>Nephila</taxon>
    </lineage>
</organism>
<evidence type="ECO:0000313" key="2">
    <source>
        <dbReference type="Proteomes" id="UP000887013"/>
    </source>
</evidence>